<evidence type="ECO:0000313" key="2">
    <source>
        <dbReference type="EMBL" id="MBD8000848.1"/>
    </source>
</evidence>
<dbReference type="InterPro" id="IPR055705">
    <property type="entry name" value="DUF7281"/>
</dbReference>
<dbReference type="Proteomes" id="UP000616346">
    <property type="component" value="Unassembled WGS sequence"/>
</dbReference>
<dbReference type="Pfam" id="PF23947">
    <property type="entry name" value="DUF7281"/>
    <property type="match status" value="1"/>
</dbReference>
<feature type="domain" description="DUF7281" evidence="1">
    <location>
        <begin position="148"/>
        <end position="279"/>
    </location>
</feature>
<sequence>MYITTEQARLLKELAEGKQIPSSQLRAEIFRKLREEKLLLAKRVHHGKVIYTDNPIDLLNYLNNHYLRCTLDEYIVKSQASPTRTNNVYLTGDSKNKDTERVFQGFLFKVTEPIQAQWKGKEHILIPANGLPVFMPYPDSFKLPEDITIVLVENSENFCMIENQIELFGEMKCFFVPYYPREHYKYFTEWLQKQPNNYVHYGDFDFAGIHIYQSQYKKYVTGKSEYLVPKTCFRLFKRFGKKELYDNQLNLLDRLEIDEPGIRKLIQTIQSEHKGLEQEVYNKDEYKTFLIKEPV</sequence>
<evidence type="ECO:0000259" key="1">
    <source>
        <dbReference type="Pfam" id="PF23947"/>
    </source>
</evidence>
<proteinExistence type="predicted"/>
<gene>
    <name evidence="2" type="ORF">H9626_01215</name>
</gene>
<dbReference type="RefSeq" id="WP_191709291.1">
    <property type="nucleotide sequence ID" value="NZ_JACSPQ010000001.1"/>
</dbReference>
<protein>
    <recommendedName>
        <fullName evidence="1">DUF7281 domain-containing protein</fullName>
    </recommendedName>
</protein>
<dbReference type="EMBL" id="JACSPQ010000001">
    <property type="protein sequence ID" value="MBD8000848.1"/>
    <property type="molecule type" value="Genomic_DNA"/>
</dbReference>
<comment type="caution">
    <text evidence="2">The sequence shown here is derived from an EMBL/GenBank/DDBJ whole genome shotgun (WGS) entry which is preliminary data.</text>
</comment>
<keyword evidence="3" id="KW-1185">Reference proteome</keyword>
<name>A0ABR8V7W5_9BACT</name>
<reference evidence="2 3" key="1">
    <citation type="submission" date="2020-08" db="EMBL/GenBank/DDBJ databases">
        <title>A Genomic Blueprint of the Chicken Gut Microbiome.</title>
        <authorList>
            <person name="Gilroy R."/>
            <person name="Ravi A."/>
            <person name="Getino M."/>
            <person name="Pursley I."/>
            <person name="Horton D.L."/>
            <person name="Alikhan N.-F."/>
            <person name="Baker D."/>
            <person name="Gharbi K."/>
            <person name="Hall N."/>
            <person name="Watson M."/>
            <person name="Adriaenssens E.M."/>
            <person name="Foster-Nyarko E."/>
            <person name="Jarju S."/>
            <person name="Secka A."/>
            <person name="Antonio M."/>
            <person name="Oren A."/>
            <person name="Chaudhuri R."/>
            <person name="La Ragione R.M."/>
            <person name="Hildebrand F."/>
            <person name="Pallen M.J."/>
        </authorList>
    </citation>
    <scope>NUCLEOTIDE SEQUENCE [LARGE SCALE GENOMIC DNA]</scope>
    <source>
        <strain evidence="2 3">Sa1YUN3</strain>
    </source>
</reference>
<evidence type="ECO:0000313" key="3">
    <source>
        <dbReference type="Proteomes" id="UP000616346"/>
    </source>
</evidence>
<organism evidence="2 3">
    <name type="scientific">Phocaeicola faecium</name>
    <dbReference type="NCBI Taxonomy" id="2762213"/>
    <lineage>
        <taxon>Bacteria</taxon>
        <taxon>Pseudomonadati</taxon>
        <taxon>Bacteroidota</taxon>
        <taxon>Bacteroidia</taxon>
        <taxon>Bacteroidales</taxon>
        <taxon>Bacteroidaceae</taxon>
        <taxon>Phocaeicola</taxon>
    </lineage>
</organism>
<accession>A0ABR8V7W5</accession>